<feature type="region of interest" description="Disordered" evidence="2">
    <location>
        <begin position="1"/>
        <end position="34"/>
    </location>
</feature>
<comment type="caution">
    <text evidence="4">The sequence shown here is derived from an EMBL/GenBank/DDBJ whole genome shotgun (WGS) entry which is preliminary data.</text>
</comment>
<dbReference type="Gene3D" id="1.25.40.10">
    <property type="entry name" value="Tetratricopeptide repeat domain"/>
    <property type="match status" value="1"/>
</dbReference>
<evidence type="ECO:0000256" key="1">
    <source>
        <dbReference type="ARBA" id="ARBA00022490"/>
    </source>
</evidence>
<organism evidence="4 5">
    <name type="scientific">Oopsacas minuta</name>
    <dbReference type="NCBI Taxonomy" id="111878"/>
    <lineage>
        <taxon>Eukaryota</taxon>
        <taxon>Metazoa</taxon>
        <taxon>Porifera</taxon>
        <taxon>Hexactinellida</taxon>
        <taxon>Hexasterophora</taxon>
        <taxon>Lyssacinosida</taxon>
        <taxon>Leucopsacidae</taxon>
        <taxon>Oopsacas</taxon>
    </lineage>
</organism>
<feature type="region of interest" description="Disordered" evidence="2">
    <location>
        <begin position="949"/>
        <end position="971"/>
    </location>
</feature>
<evidence type="ECO:0000313" key="4">
    <source>
        <dbReference type="EMBL" id="KAI6646601.1"/>
    </source>
</evidence>
<dbReference type="PANTHER" id="PTHR12601:SF6">
    <property type="entry name" value="CLUSTERED MITOCHONDRIA PROTEIN HOMOLOG"/>
    <property type="match status" value="1"/>
</dbReference>
<name>A0AAV7JDE7_9METZ</name>
<dbReference type="InterPro" id="IPR023231">
    <property type="entry name" value="GSKIP_dom_sf"/>
</dbReference>
<accession>A0AAV7JDE7</accession>
<feature type="region of interest" description="Disordered" evidence="2">
    <location>
        <begin position="647"/>
        <end position="666"/>
    </location>
</feature>
<dbReference type="SUPFAM" id="SSF103107">
    <property type="entry name" value="Hypothetical protein c14orf129, hspc210"/>
    <property type="match status" value="1"/>
</dbReference>
<dbReference type="Pfam" id="PF15044">
    <property type="entry name" value="CLU_N"/>
    <property type="match status" value="1"/>
</dbReference>
<gene>
    <name evidence="4" type="ORF">LOD99_12722</name>
</gene>
<feature type="domain" description="Clu" evidence="3">
    <location>
        <begin position="350"/>
        <end position="591"/>
    </location>
</feature>
<dbReference type="Pfam" id="PF13236">
    <property type="entry name" value="CLU"/>
    <property type="match status" value="1"/>
</dbReference>
<dbReference type="Gene3D" id="3.30.2280.10">
    <property type="entry name" value="Hypothetical protein (hspc210)"/>
    <property type="match status" value="1"/>
</dbReference>
<reference evidence="4 5" key="1">
    <citation type="journal article" date="2023" name="BMC Biol.">
        <title>The compact genome of the sponge Oopsacas minuta (Hexactinellida) is lacking key metazoan core genes.</title>
        <authorList>
            <person name="Santini S."/>
            <person name="Schenkelaars Q."/>
            <person name="Jourda C."/>
            <person name="Duchesne M."/>
            <person name="Belahbib H."/>
            <person name="Rocher C."/>
            <person name="Selva M."/>
            <person name="Riesgo A."/>
            <person name="Vervoort M."/>
            <person name="Leys S.P."/>
            <person name="Kodjabachian L."/>
            <person name="Le Bivic A."/>
            <person name="Borchiellini C."/>
            <person name="Claverie J.M."/>
            <person name="Renard E."/>
        </authorList>
    </citation>
    <scope>NUCLEOTIDE SEQUENCE [LARGE SCALE GENOMIC DNA]</scope>
    <source>
        <strain evidence="4">SPO-2</strain>
    </source>
</reference>
<dbReference type="EMBL" id="JAKMXF010000354">
    <property type="protein sequence ID" value="KAI6646601.1"/>
    <property type="molecule type" value="Genomic_DNA"/>
</dbReference>
<dbReference type="FunFam" id="3.30.2280.10:FF:000002">
    <property type="entry name" value="Clustered mitochondria protein homolog"/>
    <property type="match status" value="1"/>
</dbReference>
<dbReference type="SUPFAM" id="SSF48452">
    <property type="entry name" value="TPR-like"/>
    <property type="match status" value="1"/>
</dbReference>
<dbReference type="Pfam" id="PF13424">
    <property type="entry name" value="TPR_12"/>
    <property type="match status" value="1"/>
</dbReference>
<dbReference type="CDD" id="cd15466">
    <property type="entry name" value="CLU-central"/>
    <property type="match status" value="1"/>
</dbReference>
<dbReference type="PROSITE" id="PS51823">
    <property type="entry name" value="CLU"/>
    <property type="match status" value="1"/>
</dbReference>
<dbReference type="InterPro" id="IPR033646">
    <property type="entry name" value="CLU-central"/>
</dbReference>
<keyword evidence="5" id="KW-1185">Reference proteome</keyword>
<keyword evidence="1" id="KW-0963">Cytoplasm</keyword>
<dbReference type="InterPro" id="IPR011990">
    <property type="entry name" value="TPR-like_helical_dom_sf"/>
</dbReference>
<protein>
    <submittedName>
        <fullName evidence="4">Clustered mitochondria protein-like protein isoform X3</fullName>
    </submittedName>
</protein>
<dbReference type="GO" id="GO:0003729">
    <property type="term" value="F:mRNA binding"/>
    <property type="evidence" value="ECO:0007669"/>
    <property type="project" value="TreeGrafter"/>
</dbReference>
<dbReference type="InterPro" id="IPR028275">
    <property type="entry name" value="CLU_N"/>
</dbReference>
<dbReference type="Proteomes" id="UP001165289">
    <property type="component" value="Unassembled WGS sequence"/>
</dbReference>
<sequence length="1316" mass="148198">MATLEEDIQHHNSTDSGEGEEIVENGIDKDGNIEGEVVENNHKETEEEIAEDEHIFKPIHLKLAIQGVSGPTEITVYGQDLIEGLRQVLMENPLACFRTCIGFWHHGTRLDEVQDFSSIQGLKDGDTIRVSEDPYSLREAQIHVRRLEELLDSGLEMGTQSLSYLAHILPTDIDELATQAMVGEQQGNKPTIIEEQAIEPDYINPDPSRSSVPLSPLLPPRTSPLPSCIHTIHYSGWNPPPGPQRLKGDLLYLDVTTLEGFSYCITASPQGFYLNCSDKEHFDPTAHQDLGTRSHTLAGLLSQISPSFKKNIALHRKELQRRHSFEFIPTPFQVHCWLINPSRHSYNLVRAHDSLQGRLGHEEHTLGQLRDWNAELAGSRDLPRETVYNRMVRERAIYKVYTDFIEAATQGAQAVLDGNIPALNPTDDEKNFLFIWNNIFFSYPYDGRELYKNVGGDRAAYITAAKDIHGIAAIEELDVEGLHTLATALVDYRGHRVVAQSIVPGILQRDQENILEYGTLDGKKLSKNEKFAGLMRGVGQELNVKIEQVYDHEGRVQEMPSSVECKGIIGTDGRNYLIDLYRITPPDLNFDQYSEQDTSEKVGEKRVDIGHKMAMHRREIVESFIQYKYSTFIQKISKLTLEEQNKEVSEKKGLDSDLKDEEHKSQPEVALEQILEKDLSDIDKNPVLLLATKDDSFGGDTGEKEIGVDIKSETAGPMKNEEIISIVSPSNFEEGLECTNQLEVGVILPDDNGSVKLVLSEKNLNLTTDEKERTEDSTESEETNKLGQKKVMEILCNSLEGLGSISESDFDLRFNMDLTSHLCKLAGSSEVLEKDKKLCEELSEFIIHYSLPRFFIDCLQLQAMPVDSVSLTRLLHFRGINMRYLGRITELVSKREDLSHVKTICISDMIIRVAKRHIRREMGEAHLSEMPGVIVNAFNSLFGCVETPGVEEATGGKKKKSKKKNQRLKQENGTFTTQSMWTGIQSEMETYFGYKLDYRSFHSASEGVPFSKLSILRSLCMKLGVQLLAREYHLEGKGLPFAESDVINLHPVVKHFPPTLHLPQEIHKMASSRFGLGLVKECIELCLEALNHYQNIAGPNNIETVGCYKDLANLYLVTKDVLNSLNFQQKGTFILERNLGMDDPRTLTGLIGLATSCCNAGLSQLALKVLFRARYLLLVLFGEKHPQMATIDLNIGYTYHSVGENKRAVKYLENVIRLQDIFYGSQHVQTGMTRHLLSKAYSLAGEYRQAIQQEKQAYNTFKEKYGEDSEKTKVISAGLSDLTQKAVLFEKLQHATRKEIYDITGSSNGDTASKQN</sequence>
<evidence type="ECO:0000259" key="3">
    <source>
        <dbReference type="PROSITE" id="PS51823"/>
    </source>
</evidence>
<dbReference type="Pfam" id="PF12807">
    <property type="entry name" value="eIF3_p135"/>
    <property type="match status" value="1"/>
</dbReference>
<dbReference type="GO" id="GO:0005737">
    <property type="term" value="C:cytoplasm"/>
    <property type="evidence" value="ECO:0007669"/>
    <property type="project" value="TreeGrafter"/>
</dbReference>
<dbReference type="InterPro" id="IPR025697">
    <property type="entry name" value="CLU_dom"/>
</dbReference>
<evidence type="ECO:0000256" key="2">
    <source>
        <dbReference type="SAM" id="MobiDB-lite"/>
    </source>
</evidence>
<evidence type="ECO:0000313" key="5">
    <source>
        <dbReference type="Proteomes" id="UP001165289"/>
    </source>
</evidence>
<dbReference type="InterPro" id="IPR007967">
    <property type="entry name" value="GSKIP_dom"/>
</dbReference>
<dbReference type="GO" id="GO:0048312">
    <property type="term" value="P:intracellular distribution of mitochondria"/>
    <property type="evidence" value="ECO:0007669"/>
    <property type="project" value="TreeGrafter"/>
</dbReference>
<feature type="compositionally biased region" description="Basic residues" evidence="2">
    <location>
        <begin position="956"/>
        <end position="967"/>
    </location>
</feature>
<proteinExistence type="predicted"/>
<dbReference type="PANTHER" id="PTHR12601">
    <property type="entry name" value="EUKARYOTIC TRANSLATION INITIATION FACTOR 3 SUBUNIT EIF-3"/>
    <property type="match status" value="1"/>
</dbReference>
<dbReference type="Pfam" id="PF05303">
    <property type="entry name" value="GSKIP_dom"/>
    <property type="match status" value="1"/>
</dbReference>
<dbReference type="InterPro" id="IPR027523">
    <property type="entry name" value="CLU_prot"/>
</dbReference>